<dbReference type="RefSeq" id="WP_062650197.1">
    <property type="nucleotide sequence ID" value="NZ_LPUR01000001.1"/>
</dbReference>
<keyword evidence="1" id="KW-0732">Signal</keyword>
<dbReference type="PANTHER" id="PTHR46708:SF2">
    <property type="entry name" value="FIBRONECTIN TYPE-III DOMAIN-CONTAINING PROTEIN"/>
    <property type="match status" value="1"/>
</dbReference>
<evidence type="ECO:0000259" key="3">
    <source>
        <dbReference type="PROSITE" id="PS50853"/>
    </source>
</evidence>
<gene>
    <name evidence="4" type="ORF">AU378_09290</name>
</gene>
<dbReference type="PANTHER" id="PTHR46708">
    <property type="entry name" value="TENASCIN"/>
    <property type="match status" value="1"/>
</dbReference>
<feature type="domain" description="Fibronectin type-III" evidence="3">
    <location>
        <begin position="204"/>
        <end position="303"/>
    </location>
</feature>
<reference evidence="4 5" key="2">
    <citation type="journal article" date="2016" name="Genome Announc.">
        <title>Draft Genome Sequence of a Biocontrol Rhizobacterium, Chryseobacterium kwangjuense Strain KJ1R5, Isolated from Pepper (Capsicum annuum).</title>
        <authorList>
            <person name="Jeong J.J."/>
            <person name="Park H."/>
            <person name="Park B.H."/>
            <person name="Mannaa M."/>
            <person name="Sang M.K."/>
            <person name="Choi I.G."/>
            <person name="Kim K.D."/>
        </authorList>
    </citation>
    <scope>NUCLEOTIDE SEQUENCE [LARGE SCALE GENOMIC DNA]</scope>
    <source>
        <strain evidence="4 5">KJ1R5</strain>
    </source>
</reference>
<dbReference type="Pfam" id="PF00041">
    <property type="entry name" value="fn3"/>
    <property type="match status" value="3"/>
</dbReference>
<dbReference type="InterPro" id="IPR045474">
    <property type="entry name" value="GEVED"/>
</dbReference>
<evidence type="ECO:0000256" key="1">
    <source>
        <dbReference type="ARBA" id="ARBA00022729"/>
    </source>
</evidence>
<dbReference type="InterPro" id="IPR036116">
    <property type="entry name" value="FN3_sf"/>
</dbReference>
<dbReference type="EMBL" id="LPUR01000001">
    <property type="protein sequence ID" value="KXH85906.1"/>
    <property type="molecule type" value="Genomic_DNA"/>
</dbReference>
<dbReference type="NCBIfam" id="TIGR04183">
    <property type="entry name" value="Por_Secre_tail"/>
    <property type="match status" value="1"/>
</dbReference>
<evidence type="ECO:0000313" key="4">
    <source>
        <dbReference type="EMBL" id="KXH85906.1"/>
    </source>
</evidence>
<dbReference type="AlphaFoldDB" id="A0A135WLW2"/>
<dbReference type="CDD" id="cd00063">
    <property type="entry name" value="FN3"/>
    <property type="match status" value="4"/>
</dbReference>
<dbReference type="PROSITE" id="PS50853">
    <property type="entry name" value="FN3"/>
    <property type="match status" value="4"/>
</dbReference>
<protein>
    <recommendedName>
        <fullName evidence="3">Fibronectin type-III domain-containing protein</fullName>
    </recommendedName>
</protein>
<dbReference type="InterPro" id="IPR050991">
    <property type="entry name" value="ECM_Regulatory_Proteins"/>
</dbReference>
<reference evidence="5" key="1">
    <citation type="submission" date="2015-12" db="EMBL/GenBank/DDBJ databases">
        <title>Genome sequence of a biocontrol rhizobacterium Chryseobacterium kwangjuense strain KJ1R5 isolated from pepper (Capsicum annuum L.).</title>
        <authorList>
            <person name="Jeong J.-J."/>
            <person name="Park H."/>
            <person name="Mannaa M."/>
            <person name="Sang M.K."/>
            <person name="Choi I.-G."/>
            <person name="Kim K.D."/>
        </authorList>
    </citation>
    <scope>NUCLEOTIDE SEQUENCE [LARGE SCALE GENOMIC DNA]</scope>
    <source>
        <strain evidence="5">KJ1R5</strain>
    </source>
</reference>
<name>A0A135WLW2_9FLAO</name>
<accession>A0A135WLW2</accession>
<dbReference type="Proteomes" id="UP000070513">
    <property type="component" value="Unassembled WGS sequence"/>
</dbReference>
<dbReference type="OrthoDB" id="9792152at2"/>
<feature type="domain" description="Fibronectin type-III" evidence="3">
    <location>
        <begin position="491"/>
        <end position="576"/>
    </location>
</feature>
<keyword evidence="2" id="KW-0677">Repeat</keyword>
<feature type="domain" description="Fibronectin type-III" evidence="3">
    <location>
        <begin position="400"/>
        <end position="487"/>
    </location>
</feature>
<dbReference type="Pfam" id="PF20009">
    <property type="entry name" value="GEVED"/>
    <property type="match status" value="1"/>
</dbReference>
<dbReference type="SUPFAM" id="SSF49265">
    <property type="entry name" value="Fibronectin type III"/>
    <property type="match status" value="3"/>
</dbReference>
<dbReference type="InterPro" id="IPR003961">
    <property type="entry name" value="FN3_dom"/>
</dbReference>
<evidence type="ECO:0000256" key="2">
    <source>
        <dbReference type="ARBA" id="ARBA00022737"/>
    </source>
</evidence>
<dbReference type="SMART" id="SM00060">
    <property type="entry name" value="FN3"/>
    <property type="match status" value="4"/>
</dbReference>
<dbReference type="InterPro" id="IPR026444">
    <property type="entry name" value="Secre_tail"/>
</dbReference>
<comment type="caution">
    <text evidence="4">The sequence shown here is derived from an EMBL/GenBank/DDBJ whole genome shotgun (WGS) entry which is preliminary data.</text>
</comment>
<sequence>MTKNYSLLTALLCFIFIGIITQSCIPTASPFPYNESFATSNGNFNFVNGTQTNKWFYGNASGNPPGAIYISNTTATANNYNIAAASIVHAHKDIIIPAGTTVCSVSFDWKAAGENAQDYLRIWLVPTTFTPVAGTQITAAAGRIRIGTDYNQQGNWQTYINNNVNLSGFAGANMRLVFEWTNNAGNGTQPPATVDNIKINACFPPTGLSVPVVTPTTANLSWTAPAQVPGNGYEYYLSTTNTAPNSGTAATGTANAAGASTTISASLSLLSANTTYFWWVRSACSSSDKSVWVPGPMFKTGICSTATSVVSVTSITHNSASVTWPLNNGADSYEIRYRAVGTTVWTTTNQPVAQPPATTNSINLTNLSPDTLYEVEVAIVCDGARGAYSHTEFTTQCDPAPPNVTISTITANSALIAWSPIAANLTYKLRWREVGTTVWNPVNLPVPPANTFTLTGLAANKTYEVQVASQCPPETYSNPKVFTTERTCDQSPSGLTMVQLLPTSAQITWDPFPGATYVLRYRKVGIPSWTQIQVPTNVYTLTGLLELTKYELQVANICNGVYGSFTPSYFFTTPTVEYCDMTSESSTGEHIAKVTVKPNGRPVMENASAATVYSDYTEVPKTLIELVQGSVGNEIIIEKKWTGTNYSEGVAVWIDFNRDGEFGIDERILASGPNMDTPVKGTFNVPANAFVSMTDGKYVVMRVAIRRGDIPVTCTDFKDGEVEDYKVRIFKNAVYNPVNQGDFLFYPNPVSTILNVKNISKTANYKLYHFGKLIASGVILNNKLDVSQLVSGVYVLDIQDQGNSIQGKFIKR</sequence>
<dbReference type="Gene3D" id="2.60.40.10">
    <property type="entry name" value="Immunoglobulins"/>
    <property type="match status" value="4"/>
</dbReference>
<dbReference type="Pfam" id="PF18962">
    <property type="entry name" value="Por_Secre_tail"/>
    <property type="match status" value="1"/>
</dbReference>
<dbReference type="InterPro" id="IPR013783">
    <property type="entry name" value="Ig-like_fold"/>
</dbReference>
<feature type="domain" description="Fibronectin type-III" evidence="3">
    <location>
        <begin position="306"/>
        <end position="399"/>
    </location>
</feature>
<dbReference type="PROSITE" id="PS51257">
    <property type="entry name" value="PROKAR_LIPOPROTEIN"/>
    <property type="match status" value="1"/>
</dbReference>
<organism evidence="4 5">
    <name type="scientific">Chryseobacterium kwangjuense</name>
    <dbReference type="NCBI Taxonomy" id="267125"/>
    <lineage>
        <taxon>Bacteria</taxon>
        <taxon>Pseudomonadati</taxon>
        <taxon>Bacteroidota</taxon>
        <taxon>Flavobacteriia</taxon>
        <taxon>Flavobacteriales</taxon>
        <taxon>Weeksellaceae</taxon>
        <taxon>Chryseobacterium group</taxon>
        <taxon>Chryseobacterium</taxon>
    </lineage>
</organism>
<evidence type="ECO:0000313" key="5">
    <source>
        <dbReference type="Proteomes" id="UP000070513"/>
    </source>
</evidence>
<proteinExistence type="predicted"/>